<protein>
    <recommendedName>
        <fullName evidence="3">Replication factor A protein 3</fullName>
    </recommendedName>
</protein>
<dbReference type="Proteomes" id="UP000242381">
    <property type="component" value="Unassembled WGS sequence"/>
</dbReference>
<dbReference type="AlphaFoldDB" id="A0A1X0RW10"/>
<gene>
    <name evidence="1" type="ORF">BCV71DRAFT_20826</name>
</gene>
<organism evidence="1 2">
    <name type="scientific">Rhizopus microsporus</name>
    <dbReference type="NCBI Taxonomy" id="58291"/>
    <lineage>
        <taxon>Eukaryota</taxon>
        <taxon>Fungi</taxon>
        <taxon>Fungi incertae sedis</taxon>
        <taxon>Mucoromycota</taxon>
        <taxon>Mucoromycotina</taxon>
        <taxon>Mucoromycetes</taxon>
        <taxon>Mucorales</taxon>
        <taxon>Mucorineae</taxon>
        <taxon>Rhizopodaceae</taxon>
        <taxon>Rhizopus</taxon>
    </lineage>
</organism>
<evidence type="ECO:0000313" key="2">
    <source>
        <dbReference type="Proteomes" id="UP000242381"/>
    </source>
</evidence>
<name>A0A1X0RW10_RHIZD</name>
<sequence length="110" mass="12574">MTDIPSGKLVLLRDLHKCRKGDTVRVTGIWEVHEGFTGILSYEGIEVEVRMEYQTDVSLNGHLVQCIGEILEEPTFGILRINGRILRNVDMLDMELYEKVTDLVNKTLNQ</sequence>
<dbReference type="Pfam" id="PF15490">
    <property type="entry name" value="Ten1_2"/>
    <property type="match status" value="1"/>
</dbReference>
<proteinExistence type="predicted"/>
<dbReference type="EMBL" id="KV921392">
    <property type="protein sequence ID" value="ORE16253.1"/>
    <property type="molecule type" value="Genomic_DNA"/>
</dbReference>
<reference evidence="1 2" key="1">
    <citation type="journal article" date="2016" name="Proc. Natl. Acad. Sci. U.S.A.">
        <title>Lipid metabolic changes in an early divergent fungus govern the establishment of a mutualistic symbiosis with endobacteria.</title>
        <authorList>
            <person name="Lastovetsky O.A."/>
            <person name="Gaspar M.L."/>
            <person name="Mondo S.J."/>
            <person name="LaButti K.M."/>
            <person name="Sandor L."/>
            <person name="Grigoriev I.V."/>
            <person name="Henry S.A."/>
            <person name="Pawlowska T.E."/>
        </authorList>
    </citation>
    <scope>NUCLEOTIDE SEQUENCE [LARGE SCALE GENOMIC DNA]</scope>
    <source>
        <strain evidence="1 2">ATCC 11559</strain>
    </source>
</reference>
<dbReference type="Gene3D" id="2.40.50.140">
    <property type="entry name" value="Nucleic acid-binding proteins"/>
    <property type="match status" value="1"/>
</dbReference>
<dbReference type="OMA" id="CIGEIME"/>
<accession>A0A1X0RW10</accession>
<dbReference type="GO" id="GO:1990879">
    <property type="term" value="C:CST complex"/>
    <property type="evidence" value="ECO:0007669"/>
    <property type="project" value="InterPro"/>
</dbReference>
<dbReference type="VEuPathDB" id="FungiDB:BCV72DRAFT_227389"/>
<evidence type="ECO:0008006" key="3">
    <source>
        <dbReference type="Google" id="ProtNLM"/>
    </source>
</evidence>
<evidence type="ECO:0000313" key="1">
    <source>
        <dbReference type="EMBL" id="ORE16253.1"/>
    </source>
</evidence>
<dbReference type="GO" id="GO:0003697">
    <property type="term" value="F:single-stranded DNA binding"/>
    <property type="evidence" value="ECO:0007669"/>
    <property type="project" value="InterPro"/>
</dbReference>
<dbReference type="InterPro" id="IPR029146">
    <property type="entry name" value="Ten1_animal_plant"/>
</dbReference>
<dbReference type="InterPro" id="IPR012340">
    <property type="entry name" value="NA-bd_OB-fold"/>
</dbReference>